<dbReference type="AlphaFoldDB" id="A0A3D0WE16"/>
<evidence type="ECO:0000313" key="2">
    <source>
        <dbReference type="Proteomes" id="UP000262699"/>
    </source>
</evidence>
<proteinExistence type="predicted"/>
<protein>
    <submittedName>
        <fullName evidence="1">Uncharacterized protein</fullName>
    </submittedName>
</protein>
<evidence type="ECO:0000313" key="1">
    <source>
        <dbReference type="EMBL" id="HCB76926.1"/>
    </source>
</evidence>
<gene>
    <name evidence="1" type="ORF">DEP91_12280</name>
</gene>
<name>A0A3D0WE16_9SPHN</name>
<comment type="caution">
    <text evidence="1">The sequence shown here is derived from an EMBL/GenBank/DDBJ whole genome shotgun (WGS) entry which is preliminary data.</text>
</comment>
<organism evidence="1 2">
    <name type="scientific">Sphingomonas bacterium</name>
    <dbReference type="NCBI Taxonomy" id="1895847"/>
    <lineage>
        <taxon>Bacteria</taxon>
        <taxon>Pseudomonadati</taxon>
        <taxon>Pseudomonadota</taxon>
        <taxon>Alphaproteobacteria</taxon>
        <taxon>Sphingomonadales</taxon>
        <taxon>Sphingomonadaceae</taxon>
        <taxon>Sphingomonas</taxon>
    </lineage>
</organism>
<sequence>MTMHTEDDRTMKPDRLLPLSIALLAGAAGALTAAMPASWAVRLDVASVRLSISSGGAAVRNRTPLFEIGQVTEWRR</sequence>
<dbReference type="EMBL" id="DOYJ01000347">
    <property type="protein sequence ID" value="HCB76926.1"/>
    <property type="molecule type" value="Genomic_DNA"/>
</dbReference>
<reference evidence="1 2" key="1">
    <citation type="journal article" date="2018" name="Nat. Biotechnol.">
        <title>A standardized bacterial taxonomy based on genome phylogeny substantially revises the tree of life.</title>
        <authorList>
            <person name="Parks D.H."/>
            <person name="Chuvochina M."/>
            <person name="Waite D.W."/>
            <person name="Rinke C."/>
            <person name="Skarshewski A."/>
            <person name="Chaumeil P.A."/>
            <person name="Hugenholtz P."/>
        </authorList>
    </citation>
    <scope>NUCLEOTIDE SEQUENCE [LARGE SCALE GENOMIC DNA]</scope>
    <source>
        <strain evidence="1">UBA9015</strain>
    </source>
</reference>
<accession>A0A3D0WE16</accession>
<dbReference type="Proteomes" id="UP000262699">
    <property type="component" value="Unassembled WGS sequence"/>
</dbReference>